<feature type="compositionally biased region" description="Low complexity" evidence="1">
    <location>
        <begin position="833"/>
        <end position="842"/>
    </location>
</feature>
<reference evidence="5" key="1">
    <citation type="journal article" date="2021" name="Front. Microbiol.">
        <title>Comprehensive Comparative Genomics and Phenotyping of Methylobacterium Species.</title>
        <authorList>
            <person name="Alessa O."/>
            <person name="Ogura Y."/>
            <person name="Fujitani Y."/>
            <person name="Takami H."/>
            <person name="Hayashi T."/>
            <person name="Sahin N."/>
            <person name="Tani A."/>
        </authorList>
    </citation>
    <scope>NUCLEOTIDE SEQUENCE</scope>
    <source>
        <strain evidence="5">DSM 17168</strain>
    </source>
</reference>
<accession>A0ABQ4SB38</accession>
<dbReference type="PANTHER" id="PTHR45947">
    <property type="entry name" value="SULFOQUINOVOSYL TRANSFERASE SQD2"/>
    <property type="match status" value="1"/>
</dbReference>
<keyword evidence="6" id="KW-1185">Reference proteome</keyword>
<evidence type="ECO:0000313" key="6">
    <source>
        <dbReference type="Proteomes" id="UP001055153"/>
    </source>
</evidence>
<dbReference type="Pfam" id="PF00534">
    <property type="entry name" value="Glycos_transf_1"/>
    <property type="match status" value="1"/>
</dbReference>
<name>A0ABQ4SB38_9HYPH</name>
<dbReference type="Pfam" id="PF13524">
    <property type="entry name" value="Glyco_trans_1_2"/>
    <property type="match status" value="1"/>
</dbReference>
<dbReference type="CDD" id="cd03823">
    <property type="entry name" value="GT4_ExpE7-like"/>
    <property type="match status" value="1"/>
</dbReference>
<reference evidence="5" key="2">
    <citation type="submission" date="2021-08" db="EMBL/GenBank/DDBJ databases">
        <authorList>
            <person name="Tani A."/>
            <person name="Ola A."/>
            <person name="Ogura Y."/>
            <person name="Katsura K."/>
            <person name="Hayashi T."/>
        </authorList>
    </citation>
    <scope>NUCLEOTIDE SEQUENCE</scope>
    <source>
        <strain evidence="5">DSM 17168</strain>
    </source>
</reference>
<evidence type="ECO:0000256" key="1">
    <source>
        <dbReference type="SAM" id="MobiDB-lite"/>
    </source>
</evidence>
<dbReference type="InterPro" id="IPR001296">
    <property type="entry name" value="Glyco_trans_1"/>
</dbReference>
<dbReference type="PANTHER" id="PTHR45947:SF13">
    <property type="entry name" value="TRANSFERASE"/>
    <property type="match status" value="1"/>
</dbReference>
<proteinExistence type="predicted"/>
<dbReference type="SUPFAM" id="SSF48452">
    <property type="entry name" value="TPR-like"/>
    <property type="match status" value="1"/>
</dbReference>
<dbReference type="InterPro" id="IPR011990">
    <property type="entry name" value="TPR-like_helical_dom_sf"/>
</dbReference>
<feature type="domain" description="Glycosyltransferase subfamily 4-like N-terminal" evidence="4">
    <location>
        <begin position="896"/>
        <end position="1089"/>
    </location>
</feature>
<protein>
    <submittedName>
        <fullName evidence="5">D-inositol-3-phosphate glycosyltransferase</fullName>
    </submittedName>
</protein>
<dbReference type="Gene3D" id="3.40.50.2000">
    <property type="entry name" value="Glycogen Phosphorylase B"/>
    <property type="match status" value="3"/>
</dbReference>
<dbReference type="SUPFAM" id="SSF53756">
    <property type="entry name" value="UDP-Glycosyltransferase/glycogen phosphorylase"/>
    <property type="match status" value="2"/>
</dbReference>
<comment type="caution">
    <text evidence="5">The sequence shown here is derived from an EMBL/GenBank/DDBJ whole genome shotgun (WGS) entry which is preliminary data.</text>
</comment>
<evidence type="ECO:0000259" key="2">
    <source>
        <dbReference type="Pfam" id="PF00534"/>
    </source>
</evidence>
<dbReference type="EMBL" id="BPQQ01000025">
    <property type="protein sequence ID" value="GJE00417.1"/>
    <property type="molecule type" value="Genomic_DNA"/>
</dbReference>
<gene>
    <name evidence="5" type="primary">mshA_6</name>
    <name evidence="5" type="ORF">GMJLKIPL_2339</name>
</gene>
<evidence type="ECO:0000313" key="5">
    <source>
        <dbReference type="EMBL" id="GJE00417.1"/>
    </source>
</evidence>
<evidence type="ECO:0000259" key="4">
    <source>
        <dbReference type="Pfam" id="PF13579"/>
    </source>
</evidence>
<feature type="domain" description="Spore protein YkvP/CgeB glycosyl transferase-like" evidence="3">
    <location>
        <begin position="678"/>
        <end position="819"/>
    </location>
</feature>
<feature type="domain" description="Glycosyl transferase family 1" evidence="2">
    <location>
        <begin position="1159"/>
        <end position="1244"/>
    </location>
</feature>
<dbReference type="InterPro" id="IPR028098">
    <property type="entry name" value="Glyco_trans_4-like_N"/>
</dbReference>
<feature type="compositionally biased region" description="Polar residues" evidence="1">
    <location>
        <begin position="846"/>
        <end position="859"/>
    </location>
</feature>
<dbReference type="Pfam" id="PF13579">
    <property type="entry name" value="Glyco_trans_4_4"/>
    <property type="match status" value="1"/>
</dbReference>
<dbReference type="Gene3D" id="1.25.40.10">
    <property type="entry name" value="Tetratricopeptide repeat domain"/>
    <property type="match status" value="1"/>
</dbReference>
<feature type="region of interest" description="Disordered" evidence="1">
    <location>
        <begin position="828"/>
        <end position="878"/>
    </location>
</feature>
<dbReference type="Proteomes" id="UP001055153">
    <property type="component" value="Unassembled WGS sequence"/>
</dbReference>
<evidence type="ECO:0000259" key="3">
    <source>
        <dbReference type="Pfam" id="PF13524"/>
    </source>
</evidence>
<dbReference type="InterPro" id="IPR050194">
    <property type="entry name" value="Glycosyltransferase_grp1"/>
</dbReference>
<dbReference type="InterPro" id="IPR055259">
    <property type="entry name" value="YkvP/CgeB_Glyco_trans-like"/>
</dbReference>
<sequence>MDHVRKSPLRFAGALSRMLRRPVRIGPGFEPHFYAKLYPDLRHLAGEEALFRHYRRHGAQEGRHPTVASYLAALTAEHGALPADFSTVSYRALNPDLAASLSEEWEFEAHYLKHGRSEERRYRVDLSELEEEFRAMMLARTEAGEPGPSLAAFLTHHGLAAGAWLLRFNLGQFLHLNADWLEDPPATRADGIRVFAEEGVARLAPLSSDDRFDPDFYRRAYPVEPDLDDVALYRHWLRTGDVQEWMPNEAARLSSLIGAKVFPACFDEAAYRHALPAALRIPEGCRTTILQHWLDVGFKAGIMAGIDGPGAADLYASLGRREWLRGEFALALKAYDEALHRGGPTAGRLHGRAEALRALGDLSGAAAVYREAARCPGAGVWSHIRAVQGLAASGNVAGALAQMRESSRTWTRDARWRDSATAVLRQAFEAQTAEAKAAYRDGARETGDRIITEALEQLTRDWPLAAPLPAPLPPARAGDVVILANLDLPQCVHYRVEQRRRQLAHAGWRVQVFGQHETEAFREALHGAGTALFYRVPAFPDVVHALLYARALGVRTLYDIDDLIFDRASFPPPFETYEGQISAEDYVGLQIGVPLFRFAMSLCDEGLASTPVLAEAVGAVVRSGRCHVLRNGLDQRNDPYLNRPVPPPAAPQDPVTLFYGSGTKAHNQDFTDLAGPALLTVLARHPQARLVIAGHLKLDPAFARFGPRVRQLGFTARVADYWEVLSGVDINLAVLLPGPAADAKSEIKWLEAAMCGIPSVVSGTRTYREILTDGVDALLADTPQEWADALERLIADPGLRRRVGDTARARALGAYTLEAMRDTLARVLPRPGPDAADGPPAAQVHATASSDQAAGSSRTTRPDRSPGAGSAGGATGSRSKPRLLIVNVFFPPQTIGGATRVVRDNLDHILDHAGDRFDLAVAASDEGVTPAGRARIDAYRGVPVLRLSTPAEINMDWRPLNPAIGERFGAFLDRFAPDLIHFHCVQRLTASVLAETQARAIPHLVTVHDGWWLSDHQFLVDRDGRVVTPTPDTLLPEAAPIRGAMQGIVRRRRLGRLLHGADRILAVSDAFARVYRDAGFPQTLAVPNGLSPLVIPPRRPSPTARVRLGHVGGREAHKGLPLIEAVLRRTPFRNLSLTAVDLGREAGFVGEEVWGTTPVRIVGPVPQSEIAQLYGDLDVLLVPSLWPESFGLVAREARAFGLWVVASDRGAIGEDVEPGTDGFVVDVATPEPLRAALALIDADPARFRESPPRLRPIRSAAAQGDDLLALYDEILGSR</sequence>
<organism evidence="5 6">
    <name type="scientific">Methylobacterium isbiliense</name>
    <dbReference type="NCBI Taxonomy" id="315478"/>
    <lineage>
        <taxon>Bacteria</taxon>
        <taxon>Pseudomonadati</taxon>
        <taxon>Pseudomonadota</taxon>
        <taxon>Alphaproteobacteria</taxon>
        <taxon>Hyphomicrobiales</taxon>
        <taxon>Methylobacteriaceae</taxon>
        <taxon>Methylobacterium</taxon>
    </lineage>
</organism>